<gene>
    <name evidence="1" type="ORF">D8674_004035</name>
</gene>
<reference evidence="1 2" key="3">
    <citation type="submission" date="2019-11" db="EMBL/GenBank/DDBJ databases">
        <title>A de novo genome assembly of a pear dwarfing rootstock.</title>
        <authorList>
            <person name="Wang F."/>
            <person name="Wang J."/>
            <person name="Li S."/>
            <person name="Zhang Y."/>
            <person name="Fang M."/>
            <person name="Ma L."/>
            <person name="Zhao Y."/>
            <person name="Jiang S."/>
        </authorList>
    </citation>
    <scope>NUCLEOTIDE SEQUENCE [LARGE SCALE GENOMIC DNA]</scope>
    <source>
        <strain evidence="1">S2</strain>
        <tissue evidence="1">Leaf</tissue>
    </source>
</reference>
<evidence type="ECO:0000313" key="1">
    <source>
        <dbReference type="EMBL" id="KAB2603030.1"/>
    </source>
</evidence>
<organism evidence="1 2">
    <name type="scientific">Pyrus ussuriensis x Pyrus communis</name>
    <dbReference type="NCBI Taxonomy" id="2448454"/>
    <lineage>
        <taxon>Eukaryota</taxon>
        <taxon>Viridiplantae</taxon>
        <taxon>Streptophyta</taxon>
        <taxon>Embryophyta</taxon>
        <taxon>Tracheophyta</taxon>
        <taxon>Spermatophyta</taxon>
        <taxon>Magnoliopsida</taxon>
        <taxon>eudicotyledons</taxon>
        <taxon>Gunneridae</taxon>
        <taxon>Pentapetalae</taxon>
        <taxon>rosids</taxon>
        <taxon>fabids</taxon>
        <taxon>Rosales</taxon>
        <taxon>Rosaceae</taxon>
        <taxon>Amygdaloideae</taxon>
        <taxon>Maleae</taxon>
        <taxon>Pyrus</taxon>
    </lineage>
</organism>
<reference evidence="2" key="2">
    <citation type="submission" date="2019-10" db="EMBL/GenBank/DDBJ databases">
        <title>A de novo genome assembly of a pear dwarfing rootstock.</title>
        <authorList>
            <person name="Wang F."/>
            <person name="Wang J."/>
            <person name="Li S."/>
            <person name="Zhang Y."/>
            <person name="Fang M."/>
            <person name="Ma L."/>
            <person name="Zhao Y."/>
            <person name="Jiang S."/>
        </authorList>
    </citation>
    <scope>NUCLEOTIDE SEQUENCE [LARGE SCALE GENOMIC DNA]</scope>
</reference>
<sequence length="104" mass="12253">MENINKDDNVTDANPNDLMHHFQFAHLIVVAIGNNCHTAKWHSWKDVPENVKKAVMDELLCKYTLDDEPKELLMEDALEGGYNRWHYNVLQKGGYNRWHYNVLQ</sequence>
<dbReference type="Proteomes" id="UP000327157">
    <property type="component" value="Chromosome 10"/>
</dbReference>
<dbReference type="EMBL" id="SMOL01000695">
    <property type="protein sequence ID" value="KAB2603030.1"/>
    <property type="molecule type" value="Genomic_DNA"/>
</dbReference>
<proteinExistence type="predicted"/>
<name>A0A5N5FNZ0_9ROSA</name>
<reference evidence="1 2" key="1">
    <citation type="submission" date="2019-09" db="EMBL/GenBank/DDBJ databases">
        <authorList>
            <person name="Ou C."/>
        </authorList>
    </citation>
    <scope>NUCLEOTIDE SEQUENCE [LARGE SCALE GENOMIC DNA]</scope>
    <source>
        <strain evidence="1">S2</strain>
        <tissue evidence="1">Leaf</tissue>
    </source>
</reference>
<comment type="caution">
    <text evidence="1">The sequence shown here is derived from an EMBL/GenBank/DDBJ whole genome shotgun (WGS) entry which is preliminary data.</text>
</comment>
<protein>
    <submittedName>
        <fullName evidence="1">Uncharacterized protein</fullName>
    </submittedName>
</protein>
<keyword evidence="2" id="KW-1185">Reference proteome</keyword>
<dbReference type="AlphaFoldDB" id="A0A5N5FNZ0"/>
<evidence type="ECO:0000313" key="2">
    <source>
        <dbReference type="Proteomes" id="UP000327157"/>
    </source>
</evidence>
<accession>A0A5N5FNZ0</accession>